<proteinExistence type="predicted"/>
<name>A0A4Q0PC22_9FLAO</name>
<dbReference type="OrthoDB" id="1143271at2"/>
<evidence type="ECO:0000313" key="2">
    <source>
        <dbReference type="Proteomes" id="UP000289238"/>
    </source>
</evidence>
<dbReference type="AlphaFoldDB" id="A0A4Q0PC22"/>
<keyword evidence="2" id="KW-1185">Reference proteome</keyword>
<gene>
    <name evidence="1" type="ORF">DSM00_122</name>
</gene>
<comment type="caution">
    <text evidence="1">The sequence shown here is derived from an EMBL/GenBank/DDBJ whole genome shotgun (WGS) entry which is preliminary data.</text>
</comment>
<sequence>MKTLFYILIFIIYSSVAAQSYKTQYNHIGLQGQYALLNLNTSNFNTEQGSGYIAGLSQRGAYFNNFDLIYGVDFIQASAKMSTRDLTNKAQDVNYTTTGAQIKLLLSYLILAENLTIEFGPVLQINSALKLQNEDQKKYIIEGYDSLRAEDIQEWSRLNGMILGGFSAGIDNVRFIARYQYGVTNALKKLNKKNLENKDPAAINFKGNLSLITAGIVFYL</sequence>
<organism evidence="1 2">
    <name type="scientific">Leeuwenhoekiella aequorea</name>
    <dbReference type="NCBI Taxonomy" id="283736"/>
    <lineage>
        <taxon>Bacteria</taxon>
        <taxon>Pseudomonadati</taxon>
        <taxon>Bacteroidota</taxon>
        <taxon>Flavobacteriia</taxon>
        <taxon>Flavobacteriales</taxon>
        <taxon>Flavobacteriaceae</taxon>
        <taxon>Leeuwenhoekiella</taxon>
    </lineage>
</organism>
<dbReference type="EMBL" id="QOVM01000001">
    <property type="protein sequence ID" value="RXG24334.1"/>
    <property type="molecule type" value="Genomic_DNA"/>
</dbReference>
<dbReference type="RefSeq" id="WP_128756083.1">
    <property type="nucleotide sequence ID" value="NZ_QOVM01000001.1"/>
</dbReference>
<evidence type="ECO:0008006" key="3">
    <source>
        <dbReference type="Google" id="ProtNLM"/>
    </source>
</evidence>
<dbReference type="Proteomes" id="UP000289238">
    <property type="component" value="Unassembled WGS sequence"/>
</dbReference>
<reference evidence="1 2" key="1">
    <citation type="submission" date="2018-07" db="EMBL/GenBank/DDBJ databases">
        <title>Leeuwenhoekiella genomics.</title>
        <authorList>
            <person name="Tahon G."/>
            <person name="Willems A."/>
        </authorList>
    </citation>
    <scope>NUCLEOTIDE SEQUENCE [LARGE SCALE GENOMIC DNA]</scope>
    <source>
        <strain evidence="1 2">LMG 22550</strain>
    </source>
</reference>
<protein>
    <recommendedName>
        <fullName evidence="3">Outer membrane protein with beta-barrel domain</fullName>
    </recommendedName>
</protein>
<accession>A0A4Q0PC22</accession>
<evidence type="ECO:0000313" key="1">
    <source>
        <dbReference type="EMBL" id="RXG24334.1"/>
    </source>
</evidence>